<gene>
    <name evidence="1" type="ORF">NYP18_10055</name>
</gene>
<proteinExistence type="predicted"/>
<keyword evidence="2" id="KW-1185">Reference proteome</keyword>
<sequence length="88" mass="9518">MTPPLSPEQLLLIADKFCEIHRVQIRDFSALVAAAAVPGARIDGIRVHADAGKAGEALAMVITRLEPLNNLNKEFGAVCQGIYHRLTL</sequence>
<comment type="caution">
    <text evidence="1">The sequence shown here is derived from an EMBL/GenBank/DDBJ whole genome shotgun (WGS) entry which is preliminary data.</text>
</comment>
<dbReference type="Proteomes" id="UP001205965">
    <property type="component" value="Unassembled WGS sequence"/>
</dbReference>
<organism evidence="1 2">
    <name type="scientific">Corynebacterium lemuris</name>
    <dbReference type="NCBI Taxonomy" id="1859292"/>
    <lineage>
        <taxon>Bacteria</taxon>
        <taxon>Bacillati</taxon>
        <taxon>Actinomycetota</taxon>
        <taxon>Actinomycetes</taxon>
        <taxon>Mycobacteriales</taxon>
        <taxon>Corynebacteriaceae</taxon>
        <taxon>Corynebacterium</taxon>
    </lineage>
</organism>
<evidence type="ECO:0000313" key="1">
    <source>
        <dbReference type="EMBL" id="MCS5479996.1"/>
    </source>
</evidence>
<dbReference type="RefSeq" id="WP_259428058.1">
    <property type="nucleotide sequence ID" value="NZ_JANWTC010000007.1"/>
</dbReference>
<accession>A0ABT2FXU8</accession>
<dbReference type="EMBL" id="JANWTC010000007">
    <property type="protein sequence ID" value="MCS5479996.1"/>
    <property type="molecule type" value="Genomic_DNA"/>
</dbReference>
<reference evidence="1 2" key="1">
    <citation type="submission" date="2022-08" db="EMBL/GenBank/DDBJ databases">
        <title>YIM 101645 draft genome.</title>
        <authorList>
            <person name="Chen X."/>
        </authorList>
    </citation>
    <scope>NUCLEOTIDE SEQUENCE [LARGE SCALE GENOMIC DNA]</scope>
    <source>
        <strain evidence="1 2">YIM 101645</strain>
    </source>
</reference>
<name>A0ABT2FXU8_9CORY</name>
<protein>
    <submittedName>
        <fullName evidence="1">TetR family transcriptional regulator</fullName>
    </submittedName>
</protein>
<evidence type="ECO:0000313" key="2">
    <source>
        <dbReference type="Proteomes" id="UP001205965"/>
    </source>
</evidence>